<dbReference type="AlphaFoldDB" id="A0A067CGV5"/>
<dbReference type="PANTHER" id="PTHR22950">
    <property type="entry name" value="AMINO ACID TRANSPORTER"/>
    <property type="match status" value="1"/>
</dbReference>
<dbReference type="EMBL" id="KK583227">
    <property type="protein sequence ID" value="KDO26052.1"/>
    <property type="molecule type" value="Genomic_DNA"/>
</dbReference>
<gene>
    <name evidence="7" type="ORF">SPRG_20615</name>
</gene>
<dbReference type="GO" id="GO:0015179">
    <property type="term" value="F:L-amino acid transmembrane transporter activity"/>
    <property type="evidence" value="ECO:0007669"/>
    <property type="project" value="TreeGrafter"/>
</dbReference>
<sequence>MAFLTGEDMKMCFSLFCVVYGIGTLGMPGNYARAGYLWATIALIFMATVNTYATVCISKVMMVAPKNVKTFGDMGEWCMGGLGRWMAVISQMAVCILVPIAFLVLGGSLLTVLFPDSYPDSTWIVLMAISLLPVCLIPNLKEGAGAAAAGAIGTILADAIAVYMLIDNMSTPEAKNLSTPSPELSFSGVTAVFGNLALAYGAGTFHATLSKPEKAFAIFCVLVTSALAVYVSYTTGKHLFAPGQANPSIKFPYCPAEYQQMVYTNTTYYSGKSL</sequence>
<evidence type="ECO:0000313" key="7">
    <source>
        <dbReference type="EMBL" id="KDO26052.1"/>
    </source>
</evidence>
<organism evidence="7 8">
    <name type="scientific">Saprolegnia parasitica (strain CBS 223.65)</name>
    <dbReference type="NCBI Taxonomy" id="695850"/>
    <lineage>
        <taxon>Eukaryota</taxon>
        <taxon>Sar</taxon>
        <taxon>Stramenopiles</taxon>
        <taxon>Oomycota</taxon>
        <taxon>Saprolegniomycetes</taxon>
        <taxon>Saprolegniales</taxon>
        <taxon>Saprolegniaceae</taxon>
        <taxon>Saprolegnia</taxon>
    </lineage>
</organism>
<evidence type="ECO:0000313" key="8">
    <source>
        <dbReference type="Proteomes" id="UP000030745"/>
    </source>
</evidence>
<dbReference type="KEGG" id="spar:SPRG_20615"/>
<comment type="subcellular location">
    <subcellularLocation>
        <location evidence="1">Membrane</location>
        <topology evidence="1">Multi-pass membrane protein</topology>
    </subcellularLocation>
</comment>
<evidence type="ECO:0000256" key="1">
    <source>
        <dbReference type="ARBA" id="ARBA00004141"/>
    </source>
</evidence>
<name>A0A067CGV5_SAPPC</name>
<feature type="transmembrane region" description="Helical" evidence="5">
    <location>
        <begin position="186"/>
        <end position="203"/>
    </location>
</feature>
<feature type="transmembrane region" description="Helical" evidence="5">
    <location>
        <begin position="215"/>
        <end position="233"/>
    </location>
</feature>
<feature type="transmembrane region" description="Helical" evidence="5">
    <location>
        <begin position="147"/>
        <end position="166"/>
    </location>
</feature>
<feature type="transmembrane region" description="Helical" evidence="5">
    <location>
        <begin position="37"/>
        <end position="64"/>
    </location>
</feature>
<feature type="transmembrane region" description="Helical" evidence="5">
    <location>
        <begin position="12"/>
        <end position="31"/>
    </location>
</feature>
<protein>
    <recommendedName>
        <fullName evidence="6">Amino acid transporter transmembrane domain-containing protein</fullName>
    </recommendedName>
</protein>
<dbReference type="PANTHER" id="PTHR22950:SF349">
    <property type="entry name" value="AMINO ACID TRANSPORTER TRANSMEMBRANE DOMAIN-CONTAINING PROTEIN"/>
    <property type="match status" value="1"/>
</dbReference>
<dbReference type="GO" id="GO:0005774">
    <property type="term" value="C:vacuolar membrane"/>
    <property type="evidence" value="ECO:0007669"/>
    <property type="project" value="TreeGrafter"/>
</dbReference>
<keyword evidence="2 5" id="KW-0812">Transmembrane</keyword>
<reference evidence="7 8" key="1">
    <citation type="journal article" date="2013" name="PLoS Genet.">
        <title>Distinctive expansion of potential virulence genes in the genome of the oomycete fish pathogen Saprolegnia parasitica.</title>
        <authorList>
            <person name="Jiang R.H."/>
            <person name="de Bruijn I."/>
            <person name="Haas B.J."/>
            <person name="Belmonte R."/>
            <person name="Lobach L."/>
            <person name="Christie J."/>
            <person name="van den Ackerveken G."/>
            <person name="Bottin A."/>
            <person name="Bulone V."/>
            <person name="Diaz-Moreno S.M."/>
            <person name="Dumas B."/>
            <person name="Fan L."/>
            <person name="Gaulin E."/>
            <person name="Govers F."/>
            <person name="Grenville-Briggs L.J."/>
            <person name="Horner N.R."/>
            <person name="Levin J.Z."/>
            <person name="Mammella M."/>
            <person name="Meijer H.J."/>
            <person name="Morris P."/>
            <person name="Nusbaum C."/>
            <person name="Oome S."/>
            <person name="Phillips A.J."/>
            <person name="van Rooyen D."/>
            <person name="Rzeszutek E."/>
            <person name="Saraiva M."/>
            <person name="Secombes C.J."/>
            <person name="Seidl M.F."/>
            <person name="Snel B."/>
            <person name="Stassen J.H."/>
            <person name="Sykes S."/>
            <person name="Tripathy S."/>
            <person name="van den Berg H."/>
            <person name="Vega-Arreguin J.C."/>
            <person name="Wawra S."/>
            <person name="Young S.K."/>
            <person name="Zeng Q."/>
            <person name="Dieguez-Uribeondo J."/>
            <person name="Russ C."/>
            <person name="Tyler B.M."/>
            <person name="van West P."/>
        </authorList>
    </citation>
    <scope>NUCLEOTIDE SEQUENCE [LARGE SCALE GENOMIC DNA]</scope>
    <source>
        <strain evidence="7 8">CBS 223.65</strain>
    </source>
</reference>
<evidence type="ECO:0000256" key="5">
    <source>
        <dbReference type="SAM" id="Phobius"/>
    </source>
</evidence>
<evidence type="ECO:0000256" key="3">
    <source>
        <dbReference type="ARBA" id="ARBA00022989"/>
    </source>
</evidence>
<dbReference type="OrthoDB" id="77030at2759"/>
<dbReference type="Pfam" id="PF01490">
    <property type="entry name" value="Aa_trans"/>
    <property type="match status" value="1"/>
</dbReference>
<feature type="domain" description="Amino acid transporter transmembrane" evidence="6">
    <location>
        <begin position="11"/>
        <end position="234"/>
    </location>
</feature>
<evidence type="ECO:0000256" key="2">
    <source>
        <dbReference type="ARBA" id="ARBA00022692"/>
    </source>
</evidence>
<dbReference type="VEuPathDB" id="FungiDB:SPRG_20615"/>
<keyword evidence="8" id="KW-1185">Reference proteome</keyword>
<evidence type="ECO:0000259" key="6">
    <source>
        <dbReference type="Pfam" id="PF01490"/>
    </source>
</evidence>
<dbReference type="RefSeq" id="XP_012203356.1">
    <property type="nucleotide sequence ID" value="XM_012347966.1"/>
</dbReference>
<dbReference type="GeneID" id="24141697"/>
<dbReference type="Proteomes" id="UP000030745">
    <property type="component" value="Unassembled WGS sequence"/>
</dbReference>
<dbReference type="InterPro" id="IPR013057">
    <property type="entry name" value="AA_transpt_TM"/>
</dbReference>
<evidence type="ECO:0000256" key="4">
    <source>
        <dbReference type="ARBA" id="ARBA00023136"/>
    </source>
</evidence>
<feature type="transmembrane region" description="Helical" evidence="5">
    <location>
        <begin position="85"/>
        <end position="110"/>
    </location>
</feature>
<proteinExistence type="predicted"/>
<feature type="transmembrane region" description="Helical" evidence="5">
    <location>
        <begin position="122"/>
        <end position="140"/>
    </location>
</feature>
<dbReference type="OMA" id="RACLVWC"/>
<keyword evidence="4 5" id="KW-0472">Membrane</keyword>
<keyword evidence="3 5" id="KW-1133">Transmembrane helix</keyword>
<accession>A0A067CGV5</accession>